<feature type="binding site" evidence="3">
    <location>
        <position position="277"/>
    </location>
    <ligand>
        <name>CTP</name>
        <dbReference type="ChEBI" id="CHEBI:37563"/>
    </ligand>
</feature>
<feature type="region of interest" description="Phosphopantothenate--cysteine ligase" evidence="3">
    <location>
        <begin position="188"/>
        <end position="400"/>
    </location>
</feature>
<comment type="pathway">
    <text evidence="3 4">Cofactor biosynthesis; coenzyme A biosynthesis; CoA from (R)-pantothenate: step 2/5.</text>
</comment>
<comment type="caution">
    <text evidence="3">Lacks conserved residue(s) required for the propagation of feature annotation.</text>
</comment>
<dbReference type="Pfam" id="PF04127">
    <property type="entry name" value="DFP"/>
    <property type="match status" value="1"/>
</dbReference>
<feature type="binding site" evidence="3">
    <location>
        <position position="322"/>
    </location>
    <ligand>
        <name>CTP</name>
        <dbReference type="ChEBI" id="CHEBI:37563"/>
    </ligand>
</feature>
<comment type="cofactor">
    <cofactor evidence="3">
        <name>Mg(2+)</name>
        <dbReference type="ChEBI" id="CHEBI:18420"/>
    </cofactor>
</comment>
<name>A0ABV3ZHE6_9BACT</name>
<gene>
    <name evidence="3 7" type="primary">coaBC</name>
    <name evidence="7" type="ORF">QTN47_17570</name>
</gene>
<dbReference type="HAMAP" id="MF_02225">
    <property type="entry name" value="CoaBC"/>
    <property type="match status" value="1"/>
</dbReference>
<evidence type="ECO:0000313" key="7">
    <source>
        <dbReference type="EMBL" id="MEX6689322.1"/>
    </source>
</evidence>
<keyword evidence="1 3" id="KW-0210">Decarboxylase</keyword>
<comment type="similarity">
    <text evidence="3 4">In the N-terminal section; belongs to the HFCD (homo-oligomeric flavin containing Cys decarboxylase) superfamily.</text>
</comment>
<dbReference type="InterPro" id="IPR036551">
    <property type="entry name" value="Flavin_trans-like"/>
</dbReference>
<evidence type="ECO:0000256" key="1">
    <source>
        <dbReference type="ARBA" id="ARBA00022793"/>
    </source>
</evidence>
<sequence length="400" mass="43357">MLKGKKILLGITGSIAAYKSILLVRLLIKAGAEVKVVITPAARDFVSPLVLSTLSGNKVLADIFSEDSWANHVMLGRWADVMVIAPASCNSIAKMANGQCDNLLQAVYLSATCPVVVAPAMDEDMWHHPSTKQNIAKLVSFGNKVMDVEKGELASGLIGEGRMPEPEQILSYIEHFFFRGDALKGKKVLITAGPTQELIDPVRFISNHSSGKMGYALAEAFYMHGADVHVVTGPVNLPHSNNGIRFSKVVSANEMYNAAVDAFKDADIAVMSAAVADYTPAEVAEEKIKKNDGELVIRLLKTKDILKSLGQLKKPGQLLVGFALETNNERENALQKLNSKNADLIVLNSLRDTNAGFGYDTNNVTVFDKEGNVFESGLVSKQQVAEDIVNIIIKKLYDKA</sequence>
<feature type="binding site" evidence="3">
    <location>
        <position position="340"/>
    </location>
    <ligand>
        <name>CTP</name>
        <dbReference type="ChEBI" id="CHEBI:37563"/>
    </ligand>
</feature>
<dbReference type="Proteomes" id="UP001560573">
    <property type="component" value="Unassembled WGS sequence"/>
</dbReference>
<dbReference type="RefSeq" id="WP_369330729.1">
    <property type="nucleotide sequence ID" value="NZ_JAULBC010000006.1"/>
</dbReference>
<keyword evidence="2 3" id="KW-0456">Lyase</keyword>
<dbReference type="GO" id="GO:0004633">
    <property type="term" value="F:phosphopantothenoylcysteine decarboxylase activity"/>
    <property type="evidence" value="ECO:0007669"/>
    <property type="project" value="UniProtKB-EC"/>
</dbReference>
<evidence type="ECO:0000256" key="2">
    <source>
        <dbReference type="ARBA" id="ARBA00023239"/>
    </source>
</evidence>
<evidence type="ECO:0000259" key="5">
    <source>
        <dbReference type="Pfam" id="PF02441"/>
    </source>
</evidence>
<dbReference type="NCBIfam" id="TIGR00521">
    <property type="entry name" value="coaBC_dfp"/>
    <property type="match status" value="1"/>
</dbReference>
<evidence type="ECO:0000259" key="6">
    <source>
        <dbReference type="Pfam" id="PF04127"/>
    </source>
</evidence>
<organism evidence="7 8">
    <name type="scientific">Danxiaibacter flavus</name>
    <dbReference type="NCBI Taxonomy" id="3049108"/>
    <lineage>
        <taxon>Bacteria</taxon>
        <taxon>Pseudomonadati</taxon>
        <taxon>Bacteroidota</taxon>
        <taxon>Chitinophagia</taxon>
        <taxon>Chitinophagales</taxon>
        <taxon>Chitinophagaceae</taxon>
        <taxon>Danxiaibacter</taxon>
    </lineage>
</organism>
<proteinExistence type="inferred from homology"/>
<feature type="domain" description="Flavoprotein" evidence="5">
    <location>
        <begin position="5"/>
        <end position="173"/>
    </location>
</feature>
<protein>
    <recommendedName>
        <fullName evidence="3">Coenzyme A biosynthesis bifunctional protein CoaBC</fullName>
    </recommendedName>
    <alternativeName>
        <fullName evidence="3">DNA/pantothenate metabolism flavoprotein</fullName>
    </alternativeName>
    <alternativeName>
        <fullName evidence="3">Phosphopantothenoylcysteine synthetase/decarboxylase</fullName>
        <shortName evidence="3">PPCS-PPCDC</shortName>
    </alternativeName>
    <domain>
        <recommendedName>
            <fullName evidence="3">Phosphopantothenoylcysteine decarboxylase</fullName>
            <shortName evidence="3">PPC decarboxylase</shortName>
            <shortName evidence="3">PPC-DC</shortName>
            <ecNumber evidence="3">4.1.1.36</ecNumber>
        </recommendedName>
        <alternativeName>
            <fullName evidence="3">CoaC</fullName>
        </alternativeName>
    </domain>
    <domain>
        <recommendedName>
            <fullName evidence="3">Phosphopantothenate--cysteine ligase</fullName>
            <ecNumber evidence="3">6.3.2.5</ecNumber>
        </recommendedName>
        <alternativeName>
            <fullName evidence="3">CoaB</fullName>
        </alternativeName>
        <alternativeName>
            <fullName evidence="3">Phosphopantothenoylcysteine synthetase</fullName>
            <shortName evidence="3">PPC synthetase</shortName>
            <shortName evidence="3">PPC-S</shortName>
        </alternativeName>
    </domain>
</protein>
<keyword evidence="3 4" id="KW-0285">Flavoprotein</keyword>
<comment type="similarity">
    <text evidence="3 4">In the C-terminal section; belongs to the PPC synthetase family.</text>
</comment>
<dbReference type="Gene3D" id="3.40.50.10300">
    <property type="entry name" value="CoaB-like"/>
    <property type="match status" value="1"/>
</dbReference>
<evidence type="ECO:0000313" key="8">
    <source>
        <dbReference type="Proteomes" id="UP001560573"/>
    </source>
</evidence>
<keyword evidence="3" id="KW-0460">Magnesium</keyword>
<dbReference type="InterPro" id="IPR035929">
    <property type="entry name" value="CoaB-like_sf"/>
</dbReference>
<evidence type="ECO:0000256" key="3">
    <source>
        <dbReference type="HAMAP-Rule" id="MF_02225"/>
    </source>
</evidence>
<dbReference type="InterPro" id="IPR003382">
    <property type="entry name" value="Flavoprotein"/>
</dbReference>
<feature type="domain" description="DNA/pantothenate metabolism flavoprotein C-terminal" evidence="6">
    <location>
        <begin position="183"/>
        <end position="394"/>
    </location>
</feature>
<dbReference type="EC" id="4.1.1.36" evidence="3"/>
<feature type="binding site" evidence="3">
    <location>
        <position position="287"/>
    </location>
    <ligand>
        <name>CTP</name>
        <dbReference type="ChEBI" id="CHEBI:37563"/>
    </ligand>
</feature>
<comment type="catalytic activity">
    <reaction evidence="3 4">
        <text>(R)-4'-phosphopantothenate + L-cysteine + CTP = N-[(R)-4-phosphopantothenoyl]-L-cysteine + CMP + diphosphate + H(+)</text>
        <dbReference type="Rhea" id="RHEA:19397"/>
        <dbReference type="ChEBI" id="CHEBI:10986"/>
        <dbReference type="ChEBI" id="CHEBI:15378"/>
        <dbReference type="ChEBI" id="CHEBI:33019"/>
        <dbReference type="ChEBI" id="CHEBI:35235"/>
        <dbReference type="ChEBI" id="CHEBI:37563"/>
        <dbReference type="ChEBI" id="CHEBI:59458"/>
        <dbReference type="ChEBI" id="CHEBI:60377"/>
        <dbReference type="EC" id="6.3.2.5"/>
    </reaction>
</comment>
<keyword evidence="3 4" id="KW-0288">FMN</keyword>
<keyword evidence="3 4" id="KW-0436">Ligase</keyword>
<reference evidence="7 8" key="1">
    <citation type="submission" date="2023-07" db="EMBL/GenBank/DDBJ databases">
        <authorList>
            <person name="Lian W.-H."/>
        </authorList>
    </citation>
    <scope>NUCLEOTIDE SEQUENCE [LARGE SCALE GENOMIC DNA]</scope>
    <source>
        <strain evidence="7 8">SYSU DXS3180</strain>
    </source>
</reference>
<comment type="function">
    <text evidence="3">Catalyzes two sequential steps in the biosynthesis of coenzyme A. In the first step cysteine is conjugated to 4'-phosphopantothenate to form 4-phosphopantothenoylcysteine. In the second step the latter compound is decarboxylated to form 4'-phosphopantotheine.</text>
</comment>
<comment type="pathway">
    <text evidence="3 4">Cofactor biosynthesis; coenzyme A biosynthesis; CoA from (R)-pantothenate: step 3/5.</text>
</comment>
<comment type="cofactor">
    <cofactor evidence="3">
        <name>FMN</name>
        <dbReference type="ChEBI" id="CHEBI:58210"/>
    </cofactor>
    <text evidence="3">Binds 1 FMN per subunit.</text>
</comment>
<evidence type="ECO:0000256" key="4">
    <source>
        <dbReference type="RuleBase" id="RU364078"/>
    </source>
</evidence>
<keyword evidence="3" id="KW-0511">Multifunctional enzyme</keyword>
<dbReference type="GO" id="GO:0004632">
    <property type="term" value="F:phosphopantothenate--cysteine ligase activity"/>
    <property type="evidence" value="ECO:0007669"/>
    <property type="project" value="UniProtKB-EC"/>
</dbReference>
<keyword evidence="3" id="KW-0479">Metal-binding</keyword>
<dbReference type="InterPro" id="IPR005252">
    <property type="entry name" value="CoaBC"/>
</dbReference>
<dbReference type="Gene3D" id="3.40.50.1950">
    <property type="entry name" value="Flavin prenyltransferase-like"/>
    <property type="match status" value="1"/>
</dbReference>
<dbReference type="EC" id="6.3.2.5" evidence="3"/>
<dbReference type="SUPFAM" id="SSF102645">
    <property type="entry name" value="CoaB-like"/>
    <property type="match status" value="1"/>
</dbReference>
<accession>A0ABV3ZHE6</accession>
<dbReference type="InterPro" id="IPR007085">
    <property type="entry name" value="DNA/pantothenate-metab_flavo_C"/>
</dbReference>
<feature type="region of interest" description="Phosphopantothenoylcysteine decarboxylase" evidence="3">
    <location>
        <begin position="1"/>
        <end position="187"/>
    </location>
</feature>
<dbReference type="PANTHER" id="PTHR14359:SF6">
    <property type="entry name" value="PHOSPHOPANTOTHENOYLCYSTEINE DECARBOXYLASE"/>
    <property type="match status" value="1"/>
</dbReference>
<dbReference type="Pfam" id="PF02441">
    <property type="entry name" value="Flavoprotein"/>
    <property type="match status" value="1"/>
</dbReference>
<comment type="function">
    <text evidence="4">Catalyzes two steps in the biosynthesis of coenzyme A. In the first step cysteine is conjugated to 4'-phosphopantothenate to form 4-phosphopantothenoylcysteine, in the latter compound is decarboxylated to form 4'-phosphopantotheine.</text>
</comment>
<dbReference type="PANTHER" id="PTHR14359">
    <property type="entry name" value="HOMO-OLIGOMERIC FLAVIN CONTAINING CYS DECARBOXYLASE FAMILY"/>
    <property type="match status" value="1"/>
</dbReference>
<comment type="catalytic activity">
    <reaction evidence="3 4">
        <text>N-[(R)-4-phosphopantothenoyl]-L-cysteine + H(+) = (R)-4'-phosphopantetheine + CO2</text>
        <dbReference type="Rhea" id="RHEA:16793"/>
        <dbReference type="ChEBI" id="CHEBI:15378"/>
        <dbReference type="ChEBI" id="CHEBI:16526"/>
        <dbReference type="ChEBI" id="CHEBI:59458"/>
        <dbReference type="ChEBI" id="CHEBI:61723"/>
        <dbReference type="EC" id="4.1.1.36"/>
    </reaction>
</comment>
<comment type="caution">
    <text evidence="7">The sequence shown here is derived from an EMBL/GenBank/DDBJ whole genome shotgun (WGS) entry which is preliminary data.</text>
</comment>
<feature type="binding site" evidence="3">
    <location>
        <position position="336"/>
    </location>
    <ligand>
        <name>CTP</name>
        <dbReference type="ChEBI" id="CHEBI:37563"/>
    </ligand>
</feature>
<dbReference type="SUPFAM" id="SSF52507">
    <property type="entry name" value="Homo-oligomeric flavin-containing Cys decarboxylases, HFCD"/>
    <property type="match status" value="1"/>
</dbReference>
<dbReference type="EMBL" id="JAULBC010000006">
    <property type="protein sequence ID" value="MEX6689322.1"/>
    <property type="molecule type" value="Genomic_DNA"/>
</dbReference>
<keyword evidence="8" id="KW-1185">Reference proteome</keyword>